<evidence type="ECO:0000313" key="3">
    <source>
        <dbReference type="Proteomes" id="UP000587002"/>
    </source>
</evidence>
<sequence length="127" mass="12362">MAELLVAATMNTLGAAAFAVPLARVAITRGRGTALALGGALSGARACVTIASAALATVPLLLVGLALVGSGTAVGLQARFAATDLPTPGTRARDLSLVVWATTIGAVAGPTSSNRARPSGGGWACPR</sequence>
<keyword evidence="1" id="KW-0812">Transmembrane</keyword>
<proteinExistence type="predicted"/>
<protein>
    <submittedName>
        <fullName evidence="2">MFS family permease</fullName>
    </submittedName>
</protein>
<dbReference type="Proteomes" id="UP000587002">
    <property type="component" value="Unassembled WGS sequence"/>
</dbReference>
<dbReference type="AlphaFoldDB" id="A0A853APH9"/>
<feature type="transmembrane region" description="Helical" evidence="1">
    <location>
        <begin position="43"/>
        <end position="69"/>
    </location>
</feature>
<keyword evidence="1" id="KW-1133">Transmembrane helix</keyword>
<keyword evidence="3" id="KW-1185">Reference proteome</keyword>
<name>A0A853APH9_9PSEU</name>
<keyword evidence="1" id="KW-0472">Membrane</keyword>
<gene>
    <name evidence="2" type="ORF">HNR68_003043</name>
</gene>
<dbReference type="EMBL" id="JACCFJ010000001">
    <property type="protein sequence ID" value="NYI84413.1"/>
    <property type="molecule type" value="Genomic_DNA"/>
</dbReference>
<dbReference type="RefSeq" id="WP_179721531.1">
    <property type="nucleotide sequence ID" value="NZ_BAABFH010000001.1"/>
</dbReference>
<comment type="caution">
    <text evidence="2">The sequence shown here is derived from an EMBL/GenBank/DDBJ whole genome shotgun (WGS) entry which is preliminary data.</text>
</comment>
<accession>A0A853APH9</accession>
<dbReference type="PANTHER" id="PTHR23534:SF1">
    <property type="entry name" value="MAJOR FACILITATOR SUPERFAMILY PROTEIN"/>
    <property type="match status" value="1"/>
</dbReference>
<dbReference type="PANTHER" id="PTHR23534">
    <property type="entry name" value="MFS PERMEASE"/>
    <property type="match status" value="1"/>
</dbReference>
<reference evidence="2 3" key="1">
    <citation type="submission" date="2020-07" db="EMBL/GenBank/DDBJ databases">
        <title>Sequencing the genomes of 1000 actinobacteria strains.</title>
        <authorList>
            <person name="Klenk H.-P."/>
        </authorList>
    </citation>
    <scope>NUCLEOTIDE SEQUENCE [LARGE SCALE GENOMIC DNA]</scope>
    <source>
        <strain evidence="2 3">DSM 44065</strain>
    </source>
</reference>
<evidence type="ECO:0000313" key="2">
    <source>
        <dbReference type="EMBL" id="NYI84413.1"/>
    </source>
</evidence>
<organism evidence="2 3">
    <name type="scientific">Saccharopolyspora hordei</name>
    <dbReference type="NCBI Taxonomy" id="1838"/>
    <lineage>
        <taxon>Bacteria</taxon>
        <taxon>Bacillati</taxon>
        <taxon>Actinomycetota</taxon>
        <taxon>Actinomycetes</taxon>
        <taxon>Pseudonocardiales</taxon>
        <taxon>Pseudonocardiaceae</taxon>
        <taxon>Saccharopolyspora</taxon>
    </lineage>
</organism>
<evidence type="ECO:0000256" key="1">
    <source>
        <dbReference type="SAM" id="Phobius"/>
    </source>
</evidence>